<name>M0LIJ3_NATLA</name>
<keyword evidence="4" id="KW-1185">Reference proteome</keyword>
<reference evidence="2 5" key="1">
    <citation type="journal article" date="2011" name="J. Bacteriol.">
        <title>Genome sequence of Halobiforma lacisalsi AJ5, an extremely halophilic archaeon which harbors a bop gene.</title>
        <authorList>
            <person name="Jiang X."/>
            <person name="Wang S."/>
            <person name="Cheng H."/>
            <person name="Huo Y."/>
            <person name="Zhang X."/>
            <person name="Zhu X."/>
            <person name="Han X."/>
            <person name="Ni P."/>
            <person name="Wu M."/>
        </authorList>
    </citation>
    <scope>NUCLEOTIDE SEQUENCE [LARGE SCALE GENOMIC DNA]</scope>
    <source>
        <strain evidence="2 5">AJ5</strain>
    </source>
</reference>
<evidence type="ECO:0000313" key="3">
    <source>
        <dbReference type="EMBL" id="EMA31820.1"/>
    </source>
</evidence>
<dbReference type="KEGG" id="hlc:CHINAEXTREME00920"/>
<evidence type="ECO:0000313" key="5">
    <source>
        <dbReference type="Proteomes" id="UP000186547"/>
    </source>
</evidence>
<dbReference type="Proteomes" id="UP000011555">
    <property type="component" value="Unassembled WGS sequence"/>
</dbReference>
<evidence type="ECO:0000313" key="2">
    <source>
        <dbReference type="EMBL" id="APW96409.1"/>
    </source>
</evidence>
<accession>M0LIJ3</accession>
<dbReference type="NCBIfam" id="NF041921">
    <property type="entry name" value="HVO_A0556"/>
    <property type="match status" value="1"/>
</dbReference>
<feature type="compositionally biased region" description="Basic and acidic residues" evidence="1">
    <location>
        <begin position="16"/>
        <end position="29"/>
    </location>
</feature>
<reference evidence="2" key="3">
    <citation type="submission" date="2017-01" db="EMBL/GenBank/DDBJ databases">
        <authorList>
            <person name="Mah S.A."/>
            <person name="Swanson W.J."/>
            <person name="Moy G.W."/>
            <person name="Vacquier V.D."/>
        </authorList>
    </citation>
    <scope>NUCLEOTIDE SEQUENCE</scope>
    <source>
        <strain evidence="2">AJ5</strain>
    </source>
</reference>
<dbReference type="GeneID" id="30919642"/>
<evidence type="ECO:0008006" key="6">
    <source>
        <dbReference type="Google" id="ProtNLM"/>
    </source>
</evidence>
<proteinExistence type="predicted"/>
<evidence type="ECO:0000313" key="4">
    <source>
        <dbReference type="Proteomes" id="UP000011555"/>
    </source>
</evidence>
<dbReference type="RefSeq" id="WP_007142397.1">
    <property type="nucleotide sequence ID" value="NZ_AOLZ01000043.1"/>
</dbReference>
<dbReference type="Proteomes" id="UP000186547">
    <property type="component" value="Chromosome"/>
</dbReference>
<dbReference type="AlphaFoldDB" id="M0LIJ3"/>
<dbReference type="EMBL" id="CP019285">
    <property type="protein sequence ID" value="APW96409.1"/>
    <property type="molecule type" value="Genomic_DNA"/>
</dbReference>
<protein>
    <recommendedName>
        <fullName evidence="6">Small CPxCG-related zinc finger protein</fullName>
    </recommendedName>
</protein>
<reference evidence="3 4" key="2">
    <citation type="journal article" date="2014" name="PLoS Genet.">
        <title>Phylogenetically driven sequencing of extremely halophilic archaea reveals strategies for static and dynamic osmo-response.</title>
        <authorList>
            <person name="Becker E.A."/>
            <person name="Seitzer P.M."/>
            <person name="Tritt A."/>
            <person name="Larsen D."/>
            <person name="Krusor M."/>
            <person name="Yao A.I."/>
            <person name="Wu D."/>
            <person name="Madern D."/>
            <person name="Eisen J.A."/>
            <person name="Darling A.E."/>
            <person name="Facciotti M.T."/>
        </authorList>
    </citation>
    <scope>NUCLEOTIDE SEQUENCE [LARGE SCALE GENOMIC DNA]</scope>
    <source>
        <strain evidence="3 4">AJ5</strain>
    </source>
</reference>
<organism evidence="3 4">
    <name type="scientific">Natronobacterium lacisalsi AJ5</name>
    <dbReference type="NCBI Taxonomy" id="358396"/>
    <lineage>
        <taxon>Archaea</taxon>
        <taxon>Methanobacteriati</taxon>
        <taxon>Methanobacteriota</taxon>
        <taxon>Stenosarchaea group</taxon>
        <taxon>Halobacteria</taxon>
        <taxon>Halobacteriales</taxon>
        <taxon>Natrialbaceae</taxon>
        <taxon>Natronobacterium</taxon>
    </lineage>
</organism>
<dbReference type="EMBL" id="AOLZ01000043">
    <property type="protein sequence ID" value="EMA31820.1"/>
    <property type="molecule type" value="Genomic_DNA"/>
</dbReference>
<dbReference type="InterPro" id="IPR049681">
    <property type="entry name" value="HVO_A0556-like"/>
</dbReference>
<evidence type="ECO:0000256" key="1">
    <source>
        <dbReference type="SAM" id="MobiDB-lite"/>
    </source>
</evidence>
<sequence length="81" mass="8438">MAKSGSSGSVETGTEPVDHGHDTAAVDSDERKLMATLEGRSCPHCEGDGTLERGEYKGNAAVVCDGCETPRVQVWSPSGDD</sequence>
<gene>
    <name evidence="3" type="ORF">C445_13435</name>
    <name evidence="2" type="ORF">CHINAEXTREME_00920</name>
</gene>
<feature type="region of interest" description="Disordered" evidence="1">
    <location>
        <begin position="1"/>
        <end position="29"/>
    </location>
</feature>
<dbReference type="eggNOG" id="arCOG10311">
    <property type="taxonomic scope" value="Archaea"/>
</dbReference>